<dbReference type="GO" id="GO:0005886">
    <property type="term" value="C:plasma membrane"/>
    <property type="evidence" value="ECO:0007669"/>
    <property type="project" value="UniProtKB-SubCell"/>
</dbReference>
<keyword evidence="3 7" id="KW-0812">Transmembrane</keyword>
<comment type="caution">
    <text evidence="9">The sequence shown here is derived from an EMBL/GenBank/DDBJ whole genome shotgun (WGS) entry which is preliminary data.</text>
</comment>
<dbReference type="PANTHER" id="PTHR34390">
    <property type="entry name" value="UPF0442 PROTEIN YJJB-RELATED"/>
    <property type="match status" value="1"/>
</dbReference>
<evidence type="ECO:0000256" key="5">
    <source>
        <dbReference type="ARBA" id="ARBA00023136"/>
    </source>
</evidence>
<comment type="similarity">
    <text evidence="6">Belongs to the ThrE exporter (TC 2.A.79) family.</text>
</comment>
<comment type="subcellular location">
    <subcellularLocation>
        <location evidence="1">Cell membrane</location>
        <topology evidence="1">Multi-pass membrane protein</topology>
    </subcellularLocation>
</comment>
<dbReference type="PANTHER" id="PTHR34390:SF2">
    <property type="entry name" value="SUCCINATE TRANSPORTER SUBUNIT YJJP-RELATED"/>
    <property type="match status" value="1"/>
</dbReference>
<dbReference type="PATRIC" id="fig|1302648.3.peg.792"/>
<evidence type="ECO:0000313" key="10">
    <source>
        <dbReference type="Proteomes" id="UP000029381"/>
    </source>
</evidence>
<dbReference type="Pfam" id="PF06738">
    <property type="entry name" value="ThrE"/>
    <property type="match status" value="1"/>
</dbReference>
<evidence type="ECO:0000313" key="9">
    <source>
        <dbReference type="EMBL" id="KFN91856.1"/>
    </source>
</evidence>
<proteinExistence type="inferred from homology"/>
<evidence type="ECO:0000256" key="4">
    <source>
        <dbReference type="ARBA" id="ARBA00022989"/>
    </source>
</evidence>
<feature type="domain" description="Threonine/serine exporter-like N-terminal" evidence="8">
    <location>
        <begin position="10"/>
        <end position="247"/>
    </location>
</feature>
<dbReference type="AlphaFoldDB" id="A0A091C1Z3"/>
<accession>A0A091C1Z3</accession>
<feature type="transmembrane region" description="Helical" evidence="7">
    <location>
        <begin position="188"/>
        <end position="210"/>
    </location>
</feature>
<evidence type="ECO:0000256" key="1">
    <source>
        <dbReference type="ARBA" id="ARBA00004651"/>
    </source>
</evidence>
<feature type="transmembrane region" description="Helical" evidence="7">
    <location>
        <begin position="137"/>
        <end position="153"/>
    </location>
</feature>
<dbReference type="RefSeq" id="WP_028790065.1">
    <property type="nucleotide sequence ID" value="NZ_JPVT01000070.1"/>
</dbReference>
<organism evidence="9 10">
    <name type="scientific">Tetragenococcus muriaticus 3MR10-3</name>
    <dbReference type="NCBI Taxonomy" id="1302648"/>
    <lineage>
        <taxon>Bacteria</taxon>
        <taxon>Bacillati</taxon>
        <taxon>Bacillota</taxon>
        <taxon>Bacilli</taxon>
        <taxon>Lactobacillales</taxon>
        <taxon>Enterococcaceae</taxon>
        <taxon>Tetragenococcus</taxon>
    </lineage>
</organism>
<keyword evidence="2" id="KW-1003">Cell membrane</keyword>
<feature type="transmembrane region" description="Helical" evidence="7">
    <location>
        <begin position="231"/>
        <end position="252"/>
    </location>
</feature>
<protein>
    <recommendedName>
        <fullName evidence="8">Threonine/serine exporter-like N-terminal domain-containing protein</fullName>
    </recommendedName>
</protein>
<evidence type="ECO:0000256" key="6">
    <source>
        <dbReference type="ARBA" id="ARBA00034125"/>
    </source>
</evidence>
<evidence type="ECO:0000256" key="3">
    <source>
        <dbReference type="ARBA" id="ARBA00022692"/>
    </source>
</evidence>
<reference evidence="9 10" key="1">
    <citation type="submission" date="2014-08" db="EMBL/GenBank/DDBJ databases">
        <title>Genome sequence of Tetragenococcus muriaticus.</title>
        <authorList>
            <person name="Chuea-nongthon C."/>
            <person name="Rodtong S."/>
            <person name="Yongsawatdigul J."/>
            <person name="Steele J.L."/>
            <person name="Liu X.-y."/>
            <person name="Speers J."/>
            <person name="Glasner J.D."/>
            <person name="Neeno-Eckwall E.C."/>
        </authorList>
    </citation>
    <scope>NUCLEOTIDE SEQUENCE [LARGE SCALE GENOMIC DNA]</scope>
    <source>
        <strain evidence="9 10">3MR10-3</strain>
    </source>
</reference>
<evidence type="ECO:0000256" key="7">
    <source>
        <dbReference type="SAM" id="Phobius"/>
    </source>
</evidence>
<keyword evidence="10" id="KW-1185">Reference proteome</keyword>
<dbReference type="InterPro" id="IPR010619">
    <property type="entry name" value="ThrE-like_N"/>
</dbReference>
<dbReference type="EMBL" id="JPVT01000070">
    <property type="protein sequence ID" value="KFN91856.1"/>
    <property type="molecule type" value="Genomic_DNA"/>
</dbReference>
<dbReference type="GO" id="GO:0015744">
    <property type="term" value="P:succinate transport"/>
    <property type="evidence" value="ECO:0007669"/>
    <property type="project" value="TreeGrafter"/>
</dbReference>
<evidence type="ECO:0000256" key="2">
    <source>
        <dbReference type="ARBA" id="ARBA00022475"/>
    </source>
</evidence>
<dbReference type="GO" id="GO:0022857">
    <property type="term" value="F:transmembrane transporter activity"/>
    <property type="evidence" value="ECO:0007669"/>
    <property type="project" value="InterPro"/>
</dbReference>
<dbReference type="InterPro" id="IPR050539">
    <property type="entry name" value="ThrE_Dicarb/AminoAcid_Exp"/>
</dbReference>
<evidence type="ECO:0000259" key="8">
    <source>
        <dbReference type="Pfam" id="PF06738"/>
    </source>
</evidence>
<keyword evidence="4 7" id="KW-1133">Transmembrane helix</keyword>
<feature type="transmembrane region" description="Helical" evidence="7">
    <location>
        <begin position="165"/>
        <end position="182"/>
    </location>
</feature>
<sequence>MEKTKDLLIDTCLLAGKIMMESGSEVYRVEDTMNRIAENANEPNSKSYVTATGIFMGLKSSRYTQIENVGERNINLEKVEAVNQLSRKFAEKSVDLPKLYQQLKIIDKETPEFPLILQVLSAAFLSAFLMILFGGHWINFIPTLFIGGFGFFIKHEVKQHFDLRFFDIFISSFLIGILALLFTRTGLALSFDYMCIGAVMPLVPGVAITASLRDILAGHLVSGLVRGTEAIIVAASIAIGIACVLSIFGGLFP</sequence>
<keyword evidence="5 7" id="KW-0472">Membrane</keyword>
<gene>
    <name evidence="9" type="ORF">TMU3MR103_0814</name>
</gene>
<dbReference type="Proteomes" id="UP000029381">
    <property type="component" value="Unassembled WGS sequence"/>
</dbReference>
<name>A0A091C1Z3_9ENTE</name>